<dbReference type="AlphaFoldDB" id="A0A1I2H262"/>
<dbReference type="RefSeq" id="WP_093378419.1">
    <property type="nucleotide sequence ID" value="NZ_BNAN01000003.1"/>
</dbReference>
<dbReference type="SUPFAM" id="SSF55729">
    <property type="entry name" value="Acyl-CoA N-acyltransferases (Nat)"/>
    <property type="match status" value="1"/>
</dbReference>
<dbReference type="Pfam" id="PF13302">
    <property type="entry name" value="Acetyltransf_3"/>
    <property type="match status" value="1"/>
</dbReference>
<dbReference type="InterPro" id="IPR000182">
    <property type="entry name" value="GNAT_dom"/>
</dbReference>
<dbReference type="OrthoDB" id="9795199at2"/>
<evidence type="ECO:0000259" key="1">
    <source>
        <dbReference type="Pfam" id="PF13302"/>
    </source>
</evidence>
<dbReference type="InterPro" id="IPR016181">
    <property type="entry name" value="Acyl_CoA_acyltransferase"/>
</dbReference>
<keyword evidence="2" id="KW-0808">Transferase</keyword>
<dbReference type="EMBL" id="FONZ01000003">
    <property type="protein sequence ID" value="SFF24195.1"/>
    <property type="molecule type" value="Genomic_DNA"/>
</dbReference>
<reference evidence="3" key="1">
    <citation type="submission" date="2016-10" db="EMBL/GenBank/DDBJ databases">
        <authorList>
            <person name="Varghese N."/>
            <person name="Submissions S."/>
        </authorList>
    </citation>
    <scope>NUCLEOTIDE SEQUENCE [LARGE SCALE GENOMIC DNA]</scope>
    <source>
        <strain evidence="3">DSM 19083</strain>
    </source>
</reference>
<dbReference type="PANTHER" id="PTHR43610:SF1">
    <property type="entry name" value="N-ACETYLTRANSFERASE DOMAIN-CONTAINING PROTEIN"/>
    <property type="match status" value="1"/>
</dbReference>
<name>A0A1I2H262_9MICO</name>
<dbReference type="Gene3D" id="3.40.630.30">
    <property type="match status" value="1"/>
</dbReference>
<dbReference type="PANTHER" id="PTHR43610">
    <property type="entry name" value="BLL6696 PROTEIN"/>
    <property type="match status" value="1"/>
</dbReference>
<dbReference type="GO" id="GO:0016747">
    <property type="term" value="F:acyltransferase activity, transferring groups other than amino-acyl groups"/>
    <property type="evidence" value="ECO:0007669"/>
    <property type="project" value="InterPro"/>
</dbReference>
<evidence type="ECO:0000313" key="3">
    <source>
        <dbReference type="Proteomes" id="UP000198520"/>
    </source>
</evidence>
<evidence type="ECO:0000313" key="2">
    <source>
        <dbReference type="EMBL" id="SFF24195.1"/>
    </source>
</evidence>
<organism evidence="2 3">
    <name type="scientific">Flavimobilis marinus</name>
    <dbReference type="NCBI Taxonomy" id="285351"/>
    <lineage>
        <taxon>Bacteria</taxon>
        <taxon>Bacillati</taxon>
        <taxon>Actinomycetota</taxon>
        <taxon>Actinomycetes</taxon>
        <taxon>Micrococcales</taxon>
        <taxon>Jonesiaceae</taxon>
        <taxon>Flavimobilis</taxon>
    </lineage>
</organism>
<proteinExistence type="predicted"/>
<dbReference type="Proteomes" id="UP000198520">
    <property type="component" value="Unassembled WGS sequence"/>
</dbReference>
<gene>
    <name evidence="2" type="ORF">SAMN04488035_2167</name>
</gene>
<sequence length="194" mass="20960">MEHDLVLTGHGVRLEPLGVQHAAALAPLVDAEMWRGMTSPLPDDEAAMTAHVERLVATPAMVAFAVRDEHTDGSPVVGVTTYYDVASAMGRCEIGNTFYGRAVWGTHVNPAAKLLLLTHAFEDWGLARVALRGDARNARSLAAMRKLGARYEGTLRDHRVSADGTRQDTVYFSILAAEWPTVRDGLLARLGDAG</sequence>
<keyword evidence="3" id="KW-1185">Reference proteome</keyword>
<dbReference type="STRING" id="285351.SAMN04488035_2167"/>
<protein>
    <submittedName>
        <fullName evidence="2">Protein N-acetyltransferase, RimJ/RimL family</fullName>
    </submittedName>
</protein>
<feature type="domain" description="N-acetyltransferase" evidence="1">
    <location>
        <begin position="13"/>
        <end position="150"/>
    </location>
</feature>
<accession>A0A1I2H262</accession>